<comment type="caution">
    <text evidence="1">The sequence shown here is derived from an EMBL/GenBank/DDBJ whole genome shotgun (WGS) entry which is preliminary data.</text>
</comment>
<organism evidence="1 2">
    <name type="scientific">Kineococcus endophyticus</name>
    <dbReference type="NCBI Taxonomy" id="1181883"/>
    <lineage>
        <taxon>Bacteria</taxon>
        <taxon>Bacillati</taxon>
        <taxon>Actinomycetota</taxon>
        <taxon>Actinomycetes</taxon>
        <taxon>Kineosporiales</taxon>
        <taxon>Kineosporiaceae</taxon>
        <taxon>Kineococcus</taxon>
    </lineage>
</organism>
<protein>
    <recommendedName>
        <fullName evidence="3">DUF4365 domain-containing protein</fullName>
    </recommendedName>
</protein>
<reference evidence="1 2" key="1">
    <citation type="submission" date="2024-07" db="EMBL/GenBank/DDBJ databases">
        <authorList>
            <person name="Thanompreechachai J."/>
            <person name="Duangmal K."/>
        </authorList>
    </citation>
    <scope>NUCLEOTIDE SEQUENCE [LARGE SCALE GENOMIC DNA]</scope>
    <source>
        <strain evidence="1 2">KCTC 19886</strain>
    </source>
</reference>
<name>A0ABV3PEN8_9ACTN</name>
<evidence type="ECO:0008006" key="3">
    <source>
        <dbReference type="Google" id="ProtNLM"/>
    </source>
</evidence>
<evidence type="ECO:0000313" key="1">
    <source>
        <dbReference type="EMBL" id="MEW9267833.1"/>
    </source>
</evidence>
<evidence type="ECO:0000313" key="2">
    <source>
        <dbReference type="Proteomes" id="UP001555826"/>
    </source>
</evidence>
<accession>A0ABV3PEN8</accession>
<dbReference type="Proteomes" id="UP001555826">
    <property type="component" value="Unassembled WGS sequence"/>
</dbReference>
<proteinExistence type="predicted"/>
<dbReference type="EMBL" id="JBFNQN010000026">
    <property type="protein sequence ID" value="MEW9267833.1"/>
    <property type="molecule type" value="Genomic_DNA"/>
</dbReference>
<keyword evidence="2" id="KW-1185">Reference proteome</keyword>
<sequence>MADNKMLKTAGEHWVASTLALHGWAPALTRDGIERTDILAVHVAEARTAIEVQVKTSSDGRNVDGGRGVFMLGRKGLLPSQSLHEWFVLVVLARPTPERPAPEPPAAYVVPRDHASAGFWIVHQRWLTDPSVPAGRRNTPATHGRVTADVFASYRDRWDLLSVPTPEVPVLLPEWVQAAQRDQRFGLPPGHPWHTAA</sequence>
<dbReference type="RefSeq" id="WP_367641343.1">
    <property type="nucleotide sequence ID" value="NZ_JBFNQN010000026.1"/>
</dbReference>
<gene>
    <name evidence="1" type="ORF">AB1207_24095</name>
</gene>